<evidence type="ECO:0000256" key="2">
    <source>
        <dbReference type="ARBA" id="ARBA00023242"/>
    </source>
</evidence>
<evidence type="ECO:0000256" key="5">
    <source>
        <dbReference type="SAM" id="MobiDB-lite"/>
    </source>
</evidence>
<dbReference type="PANTHER" id="PTHR46172:SF1">
    <property type="entry name" value="DNA POLYMERASE EPSILON SUBUNIT 3"/>
    <property type="match status" value="1"/>
</dbReference>
<dbReference type="PANTHER" id="PTHR46172">
    <property type="entry name" value="DNA POLYMERASE EPSILON SUBUNIT 3"/>
    <property type="match status" value="1"/>
</dbReference>
<feature type="compositionally biased region" description="Basic and acidic residues" evidence="5">
    <location>
        <begin position="218"/>
        <end position="232"/>
    </location>
</feature>
<name>A0A2H3JDQ8_WOLCO</name>
<dbReference type="InterPro" id="IPR009072">
    <property type="entry name" value="Histone-fold"/>
</dbReference>
<evidence type="ECO:0000256" key="4">
    <source>
        <dbReference type="ARBA" id="ARBA00042096"/>
    </source>
</evidence>
<dbReference type="GO" id="GO:0046982">
    <property type="term" value="F:protein heterodimerization activity"/>
    <property type="evidence" value="ECO:0007669"/>
    <property type="project" value="InterPro"/>
</dbReference>
<dbReference type="AlphaFoldDB" id="A0A2H3JDQ8"/>
<sequence>MASVTAQSQQDAVSEGIENFELPRSLVTKLARSGMSDNMKMQKDVVLSFQKASTVFVNYLAATAHEVATSKQHKSISASDVLKALEMVGMGDVVPKLQDELNVYRELQKNGGRKSSSAKGKAREALPESASTAQVKGKGKEREKGPTITIGPLHPRTSIATTAELDADAEMDGTDAPLRDEEMLESEGDPEEDVEEELEDNEGEVEEIENTMAIEGDEVARDALGLDKSAEE</sequence>
<dbReference type="CDD" id="cd22928">
    <property type="entry name" value="HFD_POLE3_DPB4"/>
    <property type="match status" value="1"/>
</dbReference>
<keyword evidence="2" id="KW-0539">Nucleus</keyword>
<evidence type="ECO:0000256" key="3">
    <source>
        <dbReference type="ARBA" id="ARBA00039775"/>
    </source>
</evidence>
<dbReference type="OMA" id="NTYRRKV"/>
<dbReference type="GO" id="GO:0031490">
    <property type="term" value="F:chromatin DNA binding"/>
    <property type="evidence" value="ECO:0007669"/>
    <property type="project" value="TreeGrafter"/>
</dbReference>
<keyword evidence="8" id="KW-1185">Reference proteome</keyword>
<dbReference type="InterPro" id="IPR051377">
    <property type="entry name" value="DNA_Pol-Epsilon_Subunit"/>
</dbReference>
<evidence type="ECO:0000313" key="8">
    <source>
        <dbReference type="Proteomes" id="UP000218811"/>
    </source>
</evidence>
<reference evidence="7 8" key="1">
    <citation type="journal article" date="2012" name="Science">
        <title>The Paleozoic origin of enzymatic lignin decomposition reconstructed from 31 fungal genomes.</title>
        <authorList>
            <person name="Floudas D."/>
            <person name="Binder M."/>
            <person name="Riley R."/>
            <person name="Barry K."/>
            <person name="Blanchette R.A."/>
            <person name="Henrissat B."/>
            <person name="Martinez A.T."/>
            <person name="Otillar R."/>
            <person name="Spatafora J.W."/>
            <person name="Yadav J.S."/>
            <person name="Aerts A."/>
            <person name="Benoit I."/>
            <person name="Boyd A."/>
            <person name="Carlson A."/>
            <person name="Copeland A."/>
            <person name="Coutinho P.M."/>
            <person name="de Vries R.P."/>
            <person name="Ferreira P."/>
            <person name="Findley K."/>
            <person name="Foster B."/>
            <person name="Gaskell J."/>
            <person name="Glotzer D."/>
            <person name="Gorecki P."/>
            <person name="Heitman J."/>
            <person name="Hesse C."/>
            <person name="Hori C."/>
            <person name="Igarashi K."/>
            <person name="Jurgens J.A."/>
            <person name="Kallen N."/>
            <person name="Kersten P."/>
            <person name="Kohler A."/>
            <person name="Kuees U."/>
            <person name="Kumar T.K.A."/>
            <person name="Kuo A."/>
            <person name="LaButti K."/>
            <person name="Larrondo L.F."/>
            <person name="Lindquist E."/>
            <person name="Ling A."/>
            <person name="Lombard V."/>
            <person name="Lucas S."/>
            <person name="Lundell T."/>
            <person name="Martin R."/>
            <person name="McLaughlin D.J."/>
            <person name="Morgenstern I."/>
            <person name="Morin E."/>
            <person name="Murat C."/>
            <person name="Nagy L.G."/>
            <person name="Nolan M."/>
            <person name="Ohm R.A."/>
            <person name="Patyshakuliyeva A."/>
            <person name="Rokas A."/>
            <person name="Ruiz-Duenas F.J."/>
            <person name="Sabat G."/>
            <person name="Salamov A."/>
            <person name="Samejima M."/>
            <person name="Schmutz J."/>
            <person name="Slot J.C."/>
            <person name="St John F."/>
            <person name="Stenlid J."/>
            <person name="Sun H."/>
            <person name="Sun S."/>
            <person name="Syed K."/>
            <person name="Tsang A."/>
            <person name="Wiebenga A."/>
            <person name="Young D."/>
            <person name="Pisabarro A."/>
            <person name="Eastwood D.C."/>
            <person name="Martin F."/>
            <person name="Cullen D."/>
            <person name="Grigoriev I.V."/>
            <person name="Hibbett D.S."/>
        </authorList>
    </citation>
    <scope>NUCLEOTIDE SEQUENCE [LARGE SCALE GENOMIC DNA]</scope>
    <source>
        <strain evidence="7 8">MD-104</strain>
    </source>
</reference>
<dbReference type="STRING" id="742152.A0A2H3JDQ8"/>
<feature type="compositionally biased region" description="Acidic residues" evidence="5">
    <location>
        <begin position="182"/>
        <end position="209"/>
    </location>
</feature>
<protein>
    <recommendedName>
        <fullName evidence="3">DNA polymerase epsilon subunit D</fullName>
    </recommendedName>
    <alternativeName>
        <fullName evidence="4">DNA polymerase II subunit D</fullName>
    </alternativeName>
</protein>
<organism evidence="7 8">
    <name type="scientific">Wolfiporia cocos (strain MD-104)</name>
    <name type="common">Brown rot fungus</name>
    <dbReference type="NCBI Taxonomy" id="742152"/>
    <lineage>
        <taxon>Eukaryota</taxon>
        <taxon>Fungi</taxon>
        <taxon>Dikarya</taxon>
        <taxon>Basidiomycota</taxon>
        <taxon>Agaricomycotina</taxon>
        <taxon>Agaricomycetes</taxon>
        <taxon>Polyporales</taxon>
        <taxon>Phaeolaceae</taxon>
        <taxon>Wolfiporia</taxon>
    </lineage>
</organism>
<dbReference type="GO" id="GO:0008623">
    <property type="term" value="C:CHRAC"/>
    <property type="evidence" value="ECO:0007669"/>
    <property type="project" value="TreeGrafter"/>
</dbReference>
<accession>A0A2H3JDQ8</accession>
<evidence type="ECO:0000313" key="7">
    <source>
        <dbReference type="EMBL" id="PCH34834.1"/>
    </source>
</evidence>
<dbReference type="InterPro" id="IPR003958">
    <property type="entry name" value="CBFA_NFYB_domain"/>
</dbReference>
<proteinExistence type="predicted"/>
<dbReference type="Proteomes" id="UP000218811">
    <property type="component" value="Unassembled WGS sequence"/>
</dbReference>
<dbReference type="OrthoDB" id="1707486at2759"/>
<dbReference type="GO" id="GO:0031507">
    <property type="term" value="P:heterochromatin formation"/>
    <property type="evidence" value="ECO:0007669"/>
    <property type="project" value="TreeGrafter"/>
</dbReference>
<dbReference type="GO" id="GO:0008622">
    <property type="term" value="C:epsilon DNA polymerase complex"/>
    <property type="evidence" value="ECO:0007669"/>
    <property type="project" value="TreeGrafter"/>
</dbReference>
<gene>
    <name evidence="7" type="ORF">WOLCODRAFT_139607</name>
</gene>
<dbReference type="GO" id="GO:0006272">
    <property type="term" value="P:leading strand elongation"/>
    <property type="evidence" value="ECO:0007669"/>
    <property type="project" value="TreeGrafter"/>
</dbReference>
<feature type="region of interest" description="Disordered" evidence="5">
    <location>
        <begin position="108"/>
        <end position="232"/>
    </location>
</feature>
<evidence type="ECO:0000259" key="6">
    <source>
        <dbReference type="Pfam" id="PF00808"/>
    </source>
</evidence>
<dbReference type="EMBL" id="KB467832">
    <property type="protein sequence ID" value="PCH34834.1"/>
    <property type="molecule type" value="Genomic_DNA"/>
</dbReference>
<evidence type="ECO:0000256" key="1">
    <source>
        <dbReference type="ARBA" id="ARBA00004123"/>
    </source>
</evidence>
<dbReference type="Pfam" id="PF00808">
    <property type="entry name" value="CBFD_NFYB_HMF"/>
    <property type="match status" value="1"/>
</dbReference>
<dbReference type="SUPFAM" id="SSF47113">
    <property type="entry name" value="Histone-fold"/>
    <property type="match status" value="1"/>
</dbReference>
<feature type="domain" description="Transcription factor CBF/NF-Y/archaeal histone" evidence="6">
    <location>
        <begin position="21"/>
        <end position="85"/>
    </location>
</feature>
<comment type="subcellular location">
    <subcellularLocation>
        <location evidence="1">Nucleus</location>
    </subcellularLocation>
</comment>
<dbReference type="GO" id="GO:0006974">
    <property type="term" value="P:DNA damage response"/>
    <property type="evidence" value="ECO:0007669"/>
    <property type="project" value="TreeGrafter"/>
</dbReference>
<dbReference type="Gene3D" id="1.10.20.10">
    <property type="entry name" value="Histone, subunit A"/>
    <property type="match status" value="1"/>
</dbReference>